<dbReference type="SUPFAM" id="SSF55961">
    <property type="entry name" value="Bet v1-like"/>
    <property type="match status" value="1"/>
</dbReference>
<evidence type="ECO:0000313" key="4">
    <source>
        <dbReference type="Proteomes" id="UP000646749"/>
    </source>
</evidence>
<dbReference type="CDD" id="cd07817">
    <property type="entry name" value="SRPBCC_8"/>
    <property type="match status" value="1"/>
</dbReference>
<name>A0ABQ4DY71_9ACTN</name>
<dbReference type="InterPro" id="IPR047137">
    <property type="entry name" value="ORF3"/>
</dbReference>
<dbReference type="Proteomes" id="UP000646749">
    <property type="component" value="Unassembled WGS sequence"/>
</dbReference>
<dbReference type="PANTHER" id="PTHR33824:SF7">
    <property type="entry name" value="POLYKETIDE CYCLASE_DEHYDRASE AND LIPID TRANSPORT SUPERFAMILY PROTEIN"/>
    <property type="match status" value="1"/>
</dbReference>
<evidence type="ECO:0000313" key="3">
    <source>
        <dbReference type="EMBL" id="GIG87381.1"/>
    </source>
</evidence>
<dbReference type="InterPro" id="IPR005031">
    <property type="entry name" value="COQ10_START"/>
</dbReference>
<dbReference type="InterPro" id="IPR023393">
    <property type="entry name" value="START-like_dom_sf"/>
</dbReference>
<organism evidence="3 4">
    <name type="scientific">Plantactinospora endophytica</name>
    <dbReference type="NCBI Taxonomy" id="673535"/>
    <lineage>
        <taxon>Bacteria</taxon>
        <taxon>Bacillati</taxon>
        <taxon>Actinomycetota</taxon>
        <taxon>Actinomycetes</taxon>
        <taxon>Micromonosporales</taxon>
        <taxon>Micromonosporaceae</taxon>
        <taxon>Plantactinospora</taxon>
    </lineage>
</organism>
<keyword evidence="4" id="KW-1185">Reference proteome</keyword>
<reference evidence="3 4" key="1">
    <citation type="submission" date="2021-01" db="EMBL/GenBank/DDBJ databases">
        <title>Whole genome shotgun sequence of Plantactinospora endophytica NBRC 110450.</title>
        <authorList>
            <person name="Komaki H."/>
            <person name="Tamura T."/>
        </authorList>
    </citation>
    <scope>NUCLEOTIDE SEQUENCE [LARGE SCALE GENOMIC DNA]</scope>
    <source>
        <strain evidence="3 4">NBRC 110450</strain>
    </source>
</reference>
<protein>
    <recommendedName>
        <fullName evidence="2">Coenzyme Q-binding protein COQ10 START domain-containing protein</fullName>
    </recommendedName>
</protein>
<gene>
    <name evidence="3" type="ORF">Pen02_23170</name>
</gene>
<evidence type="ECO:0000256" key="1">
    <source>
        <dbReference type="SAM" id="MobiDB-lite"/>
    </source>
</evidence>
<evidence type="ECO:0000259" key="2">
    <source>
        <dbReference type="Pfam" id="PF03364"/>
    </source>
</evidence>
<proteinExistence type="predicted"/>
<accession>A0ABQ4DY71</accession>
<dbReference type="PANTHER" id="PTHR33824">
    <property type="entry name" value="POLYKETIDE CYCLASE/DEHYDRASE AND LIPID TRANSPORT SUPERFAMILY PROTEIN"/>
    <property type="match status" value="1"/>
</dbReference>
<feature type="domain" description="Coenzyme Q-binding protein COQ10 START" evidence="2">
    <location>
        <begin position="221"/>
        <end position="345"/>
    </location>
</feature>
<dbReference type="Pfam" id="PF03364">
    <property type="entry name" value="Polyketide_cyc"/>
    <property type="match status" value="1"/>
</dbReference>
<dbReference type="Gene3D" id="3.30.530.20">
    <property type="match status" value="1"/>
</dbReference>
<sequence>MECVHVPDGSAGRRSCVLWVKFLVRHFPEVIRVDTYMVMVRGAHDGDRARANGGTMREVPLDVPEGNPVGRLLPRALGLLSLGLGVAAVAAPERLARIIGLDDAAPARSAALRMTGIDDAVLARSVLLRMIGARELLPVPGLLAARRPAGWVWARVAGDVLDLALLFRALPQRRGDRRRRVAATLGAVAGITAVDVLAALRSGRAAGSRRRAVAASGTVTINRPTDEVYRFWRDFENLPRFMYHLESVRTDGDGRSHWTVRGPGGRRIEWDAELVEDNLSEMIAWRSVRGARVPNAGRVRFARAAGGRGTEVRVELAYAPPGGAVGRAVAQIFGEEPGQQIRDDLRRFKQVIETGEVVLSDGSPAGLATPQQVLQRPARPQAARPSR</sequence>
<comment type="caution">
    <text evidence="3">The sequence shown here is derived from an EMBL/GenBank/DDBJ whole genome shotgun (WGS) entry which is preliminary data.</text>
</comment>
<feature type="region of interest" description="Disordered" evidence="1">
    <location>
        <begin position="359"/>
        <end position="387"/>
    </location>
</feature>
<feature type="compositionally biased region" description="Low complexity" evidence="1">
    <location>
        <begin position="370"/>
        <end position="387"/>
    </location>
</feature>
<dbReference type="EMBL" id="BONW01000010">
    <property type="protein sequence ID" value="GIG87381.1"/>
    <property type="molecule type" value="Genomic_DNA"/>
</dbReference>